<evidence type="ECO:0000313" key="2">
    <source>
        <dbReference type="EMBL" id="OZM69934.1"/>
    </source>
</evidence>
<dbReference type="RefSeq" id="WP_094866320.1">
    <property type="nucleotide sequence ID" value="NZ_NKYE01000030.1"/>
</dbReference>
<name>A0A263CUZ5_9PSEU</name>
<comment type="caution">
    <text evidence="2">The sequence shown here is derived from an EMBL/GenBank/DDBJ whole genome shotgun (WGS) entry which is preliminary data.</text>
</comment>
<feature type="region of interest" description="Disordered" evidence="1">
    <location>
        <begin position="1"/>
        <end position="23"/>
    </location>
</feature>
<proteinExistence type="predicted"/>
<dbReference type="AlphaFoldDB" id="A0A263CUZ5"/>
<organism evidence="2 3">
    <name type="scientific">Amycolatopsis antarctica</name>
    <dbReference type="NCBI Taxonomy" id="1854586"/>
    <lineage>
        <taxon>Bacteria</taxon>
        <taxon>Bacillati</taxon>
        <taxon>Actinomycetota</taxon>
        <taxon>Actinomycetes</taxon>
        <taxon>Pseudonocardiales</taxon>
        <taxon>Pseudonocardiaceae</taxon>
        <taxon>Amycolatopsis</taxon>
    </lineage>
</organism>
<dbReference type="EMBL" id="NKYE01000030">
    <property type="protein sequence ID" value="OZM69934.1"/>
    <property type="molecule type" value="Genomic_DNA"/>
</dbReference>
<dbReference type="OrthoDB" id="3638667at2"/>
<reference evidence="2 3" key="1">
    <citation type="submission" date="2017-07" db="EMBL/GenBank/DDBJ databases">
        <title>Amycolatopsis antarcticus sp. nov., isolated from the surface of an Antarcticus brown macroalga.</title>
        <authorList>
            <person name="Wang J."/>
            <person name="Leiva S."/>
            <person name="Huang J."/>
            <person name="Huang Y."/>
        </authorList>
    </citation>
    <scope>NUCLEOTIDE SEQUENCE [LARGE SCALE GENOMIC DNA]</scope>
    <source>
        <strain evidence="2 3">AU-G6</strain>
    </source>
</reference>
<accession>A0A263CUZ5</accession>
<evidence type="ECO:0000256" key="1">
    <source>
        <dbReference type="SAM" id="MobiDB-lite"/>
    </source>
</evidence>
<evidence type="ECO:0000313" key="3">
    <source>
        <dbReference type="Proteomes" id="UP000242444"/>
    </source>
</evidence>
<keyword evidence="3" id="KW-1185">Reference proteome</keyword>
<gene>
    <name evidence="2" type="ORF">CFN78_27975</name>
</gene>
<feature type="region of interest" description="Disordered" evidence="1">
    <location>
        <begin position="59"/>
        <end position="84"/>
    </location>
</feature>
<dbReference type="InParanoid" id="A0A263CUZ5"/>
<feature type="compositionally biased region" description="Polar residues" evidence="1">
    <location>
        <begin position="12"/>
        <end position="22"/>
    </location>
</feature>
<dbReference type="Proteomes" id="UP000242444">
    <property type="component" value="Unassembled WGS sequence"/>
</dbReference>
<protein>
    <submittedName>
        <fullName evidence="2">Uncharacterized protein</fullName>
    </submittedName>
</protein>
<sequence>MTLDCGPAIRTPDSSNDDSTMLGSPGIEFISHKEISEMLLNEELARARIRETEELISRRPARAVRPRGRGLGRLRSRRTHRRGG</sequence>